<feature type="transmembrane region" description="Helical" evidence="1">
    <location>
        <begin position="183"/>
        <end position="201"/>
    </location>
</feature>
<reference evidence="2" key="1">
    <citation type="submission" date="2023-02" db="EMBL/GenBank/DDBJ databases">
        <title>A novel hydrolase synthesized by Rhodococcus erythropolis HQ is responsible for the detoxification of Zearalenone.</title>
        <authorList>
            <person name="Hu J."/>
            <person name="Xu J."/>
        </authorList>
    </citation>
    <scope>NUCLEOTIDE SEQUENCE</scope>
    <source>
        <strain evidence="2">HQ</strain>
    </source>
</reference>
<proteinExistence type="predicted"/>
<evidence type="ECO:0000313" key="2">
    <source>
        <dbReference type="EMBL" id="MDE8649747.1"/>
    </source>
</evidence>
<dbReference type="Proteomes" id="UP001217325">
    <property type="component" value="Unassembled WGS sequence"/>
</dbReference>
<feature type="transmembrane region" description="Helical" evidence="1">
    <location>
        <begin position="207"/>
        <end position="227"/>
    </location>
</feature>
<gene>
    <name evidence="2" type="ORF">PXH69_32765</name>
</gene>
<feature type="transmembrane region" description="Helical" evidence="1">
    <location>
        <begin position="59"/>
        <end position="82"/>
    </location>
</feature>
<evidence type="ECO:0000256" key="1">
    <source>
        <dbReference type="SAM" id="Phobius"/>
    </source>
</evidence>
<keyword evidence="1" id="KW-0812">Transmembrane</keyword>
<keyword evidence="1" id="KW-0472">Membrane</keyword>
<dbReference type="AlphaFoldDB" id="A0AAW6LXA1"/>
<feature type="transmembrane region" description="Helical" evidence="1">
    <location>
        <begin position="89"/>
        <end position="113"/>
    </location>
</feature>
<dbReference type="RefSeq" id="WP_275233023.1">
    <property type="nucleotide sequence ID" value="NZ_JARDXE010000032.1"/>
</dbReference>
<accession>A0AAW6LXA1</accession>
<sequence>MKHRVVDPAGVVFGLVVPLLCAVFGFVLTKIWEPRLPEQIATHWTTTSPDGFSTPSANAWTITLLTLLFGGGLSAIAALAPAMLMMRRFMLVVGLSVVGLITTVNFALLYTQLDVTDPSTTSLPLWSLGVGFVIGGVVGWIGASFLRDYRVRTLATIEPSAGLPRSRCALPISDDVGFSTKGSVILTAITLAPGVIMALAMRSLWPLFIFGALGLLVVSLVRFRVIVDEREIRVINMGMAAMTYGIEEVVGADVAEIKPFADFGGWGLKTKGRRNYGVVTRTGPAVVITVACGDRLTITTPEAKDIAGSLNRLADARTR</sequence>
<feature type="transmembrane region" description="Helical" evidence="1">
    <location>
        <begin position="125"/>
        <end position="146"/>
    </location>
</feature>
<keyword evidence="1" id="KW-1133">Transmembrane helix</keyword>
<comment type="caution">
    <text evidence="2">The sequence shown here is derived from an EMBL/GenBank/DDBJ whole genome shotgun (WGS) entry which is preliminary data.</text>
</comment>
<organism evidence="2 3">
    <name type="scientific">Rhodococcus qingshengii</name>
    <dbReference type="NCBI Taxonomy" id="334542"/>
    <lineage>
        <taxon>Bacteria</taxon>
        <taxon>Bacillati</taxon>
        <taxon>Actinomycetota</taxon>
        <taxon>Actinomycetes</taxon>
        <taxon>Mycobacteriales</taxon>
        <taxon>Nocardiaceae</taxon>
        <taxon>Rhodococcus</taxon>
        <taxon>Rhodococcus erythropolis group</taxon>
    </lineage>
</organism>
<feature type="transmembrane region" description="Helical" evidence="1">
    <location>
        <begin position="12"/>
        <end position="32"/>
    </location>
</feature>
<evidence type="ECO:0000313" key="3">
    <source>
        <dbReference type="Proteomes" id="UP001217325"/>
    </source>
</evidence>
<protein>
    <submittedName>
        <fullName evidence="2">DUF1648 domain-containing protein</fullName>
    </submittedName>
</protein>
<dbReference type="EMBL" id="JARDXE010000032">
    <property type="protein sequence ID" value="MDE8649747.1"/>
    <property type="molecule type" value="Genomic_DNA"/>
</dbReference>
<name>A0AAW6LXA1_RHOSG</name>